<feature type="coiled-coil region" evidence="3">
    <location>
        <begin position="175"/>
        <end position="211"/>
    </location>
</feature>
<dbReference type="PROSITE" id="PS51745">
    <property type="entry name" value="PB1"/>
    <property type="match status" value="1"/>
</dbReference>
<dbReference type="RefSeq" id="XP_013894460.1">
    <property type="nucleotide sequence ID" value="XM_014039006.1"/>
</dbReference>
<organism evidence="5 6">
    <name type="scientific">Monoraphidium neglectum</name>
    <dbReference type="NCBI Taxonomy" id="145388"/>
    <lineage>
        <taxon>Eukaryota</taxon>
        <taxon>Viridiplantae</taxon>
        <taxon>Chlorophyta</taxon>
        <taxon>core chlorophytes</taxon>
        <taxon>Chlorophyceae</taxon>
        <taxon>CS clade</taxon>
        <taxon>Sphaeropleales</taxon>
        <taxon>Selenastraceae</taxon>
        <taxon>Monoraphidium</taxon>
    </lineage>
</organism>
<dbReference type="InterPro" id="IPR000270">
    <property type="entry name" value="PB1_dom"/>
</dbReference>
<keyword evidence="3" id="KW-0175">Coiled coil</keyword>
<dbReference type="EMBL" id="KK103506">
    <property type="protein sequence ID" value="KIY95440.1"/>
    <property type="molecule type" value="Genomic_DNA"/>
</dbReference>
<accession>A0A0D2MKJ3</accession>
<dbReference type="CDD" id="cd05992">
    <property type="entry name" value="PB1"/>
    <property type="match status" value="1"/>
</dbReference>
<dbReference type="PANTHER" id="PTHR46183">
    <property type="entry name" value="PROTEIN CLMP1"/>
    <property type="match status" value="1"/>
</dbReference>
<evidence type="ECO:0000256" key="1">
    <source>
        <dbReference type="ARBA" id="ARBA00022737"/>
    </source>
</evidence>
<dbReference type="Gene3D" id="3.10.20.90">
    <property type="entry name" value="Phosphatidylinositol 3-kinase Catalytic Subunit, Chain A, domain 1"/>
    <property type="match status" value="1"/>
</dbReference>
<dbReference type="InterPro" id="IPR044517">
    <property type="entry name" value="PHOX1-4"/>
</dbReference>
<dbReference type="GeneID" id="25729895"/>
<dbReference type="KEGG" id="mng:MNEG_12524"/>
<dbReference type="SMART" id="SM00666">
    <property type="entry name" value="PB1"/>
    <property type="match status" value="1"/>
</dbReference>
<keyword evidence="2" id="KW-0802">TPR repeat</keyword>
<dbReference type="SUPFAM" id="SSF48452">
    <property type="entry name" value="TPR-like"/>
    <property type="match status" value="1"/>
</dbReference>
<dbReference type="InterPro" id="IPR019734">
    <property type="entry name" value="TPR_rpt"/>
</dbReference>
<evidence type="ECO:0000313" key="5">
    <source>
        <dbReference type="EMBL" id="KIY95440.1"/>
    </source>
</evidence>
<keyword evidence="6" id="KW-1185">Reference proteome</keyword>
<dbReference type="AlphaFoldDB" id="A0A0D2MKJ3"/>
<dbReference type="InterPro" id="IPR053793">
    <property type="entry name" value="PB1-like"/>
</dbReference>
<proteinExistence type="predicted"/>
<evidence type="ECO:0000256" key="2">
    <source>
        <dbReference type="PROSITE-ProRule" id="PRU00339"/>
    </source>
</evidence>
<dbReference type="InterPro" id="IPR011990">
    <property type="entry name" value="TPR-like_helical_dom_sf"/>
</dbReference>
<evidence type="ECO:0000313" key="6">
    <source>
        <dbReference type="Proteomes" id="UP000054498"/>
    </source>
</evidence>
<protein>
    <recommendedName>
        <fullName evidence="4">PB1 domain-containing protein</fullName>
    </recommendedName>
</protein>
<keyword evidence="1" id="KW-0677">Repeat</keyword>
<evidence type="ECO:0000259" key="4">
    <source>
        <dbReference type="PROSITE" id="PS51745"/>
    </source>
</evidence>
<feature type="domain" description="PB1" evidence="4">
    <location>
        <begin position="213"/>
        <end position="293"/>
    </location>
</feature>
<dbReference type="STRING" id="145388.A0A0D2MKJ3"/>
<dbReference type="PROSITE" id="PS50005">
    <property type="entry name" value="TPR"/>
    <property type="match status" value="1"/>
</dbReference>
<evidence type="ECO:0000256" key="3">
    <source>
        <dbReference type="SAM" id="Coils"/>
    </source>
</evidence>
<dbReference type="Pfam" id="PF00564">
    <property type="entry name" value="PB1"/>
    <property type="match status" value="1"/>
</dbReference>
<dbReference type="SUPFAM" id="SSF54277">
    <property type="entry name" value="CAD &amp; PB1 domains"/>
    <property type="match status" value="1"/>
</dbReference>
<dbReference type="PANTHER" id="PTHR46183:SF8">
    <property type="entry name" value="PROTEIN CLMP1"/>
    <property type="match status" value="1"/>
</dbReference>
<feature type="repeat" description="TPR" evidence="2">
    <location>
        <begin position="64"/>
        <end position="97"/>
    </location>
</feature>
<dbReference type="SMART" id="SM00028">
    <property type="entry name" value="TPR"/>
    <property type="match status" value="3"/>
</dbReference>
<dbReference type="Proteomes" id="UP000054498">
    <property type="component" value="Unassembled WGS sequence"/>
</dbReference>
<sequence>MGKTKAAKASPRAAPAEVSEEVRSKVDALVNDGNKAFAKREYTKALESFGAAAKALPEAAADKANLLCNKAACYYQLKRFKEAAKECSNALDIAPNSAKALQRRARSLEQQGLYKQALSDIQAALAVPKTDAATDESRDIERRLRDAVAGRRPAGLGAALAPSPAPPANGAARAAAAAQAAAAAAQQQQRQAQLQAQQQQAQAQAQQQRQVFTLSAKVTLGEETRQLSLTASTSYAQLLELVHAKFPEAGPFQLKYTDKEGDSITITSRVDVRAAVQDLVASAAQPKGGVPPILPPLRLALVPCAEADVPRPPQEEALQAEALRRSHEAAAAKIALQRRQAAAEREAAAAAAAAAAGAPQVATTPGGEVVEIDDWLIDFANLFRDVSGVDAERHVEIQNEGTSRKAVS</sequence>
<dbReference type="Gene3D" id="1.25.40.10">
    <property type="entry name" value="Tetratricopeptide repeat domain"/>
    <property type="match status" value="1"/>
</dbReference>
<gene>
    <name evidence="5" type="ORF">MNEG_12524</name>
</gene>
<name>A0A0D2MKJ3_9CHLO</name>
<dbReference type="OrthoDB" id="2942533at2759"/>
<reference evidence="5 6" key="1">
    <citation type="journal article" date="2013" name="BMC Genomics">
        <title>Reconstruction of the lipid metabolism for the microalga Monoraphidium neglectum from its genome sequence reveals characteristics suitable for biofuel production.</title>
        <authorList>
            <person name="Bogen C."/>
            <person name="Al-Dilaimi A."/>
            <person name="Albersmeier A."/>
            <person name="Wichmann J."/>
            <person name="Grundmann M."/>
            <person name="Rupp O."/>
            <person name="Lauersen K.J."/>
            <person name="Blifernez-Klassen O."/>
            <person name="Kalinowski J."/>
            <person name="Goesmann A."/>
            <person name="Mussgnug J.H."/>
            <person name="Kruse O."/>
        </authorList>
    </citation>
    <scope>NUCLEOTIDE SEQUENCE [LARGE SCALE GENOMIC DNA]</scope>
    <source>
        <strain evidence="5 6">SAG 48.87</strain>
    </source>
</reference>